<dbReference type="AlphaFoldDB" id="A0A4R4DXU3"/>
<evidence type="ECO:0000313" key="7">
    <source>
        <dbReference type="Proteomes" id="UP000295418"/>
    </source>
</evidence>
<keyword evidence="4" id="KW-0804">Transcription</keyword>
<keyword evidence="7" id="KW-1185">Reference proteome</keyword>
<dbReference type="Gene3D" id="1.10.10.10">
    <property type="entry name" value="Winged helix-like DNA-binding domain superfamily/Winged helix DNA-binding domain"/>
    <property type="match status" value="1"/>
</dbReference>
<evidence type="ECO:0000256" key="4">
    <source>
        <dbReference type="ARBA" id="ARBA00023163"/>
    </source>
</evidence>
<protein>
    <submittedName>
        <fullName evidence="6">Sugar-binding transcriptional regulator</fullName>
    </submittedName>
</protein>
<dbReference type="InterPro" id="IPR007324">
    <property type="entry name" value="Sugar-bd_dom_put"/>
</dbReference>
<evidence type="ECO:0000313" key="6">
    <source>
        <dbReference type="EMBL" id="TCZ69946.1"/>
    </source>
</evidence>
<gene>
    <name evidence="6" type="ORF">E0485_23480</name>
</gene>
<dbReference type="Proteomes" id="UP000295418">
    <property type="component" value="Unassembled WGS sequence"/>
</dbReference>
<dbReference type="EMBL" id="SKFG01000046">
    <property type="protein sequence ID" value="TCZ69946.1"/>
    <property type="molecule type" value="Genomic_DNA"/>
</dbReference>
<accession>A0A4R4DXU3</accession>
<organism evidence="6 7">
    <name type="scientific">Paenibacillus albiflavus</name>
    <dbReference type="NCBI Taxonomy" id="2545760"/>
    <lineage>
        <taxon>Bacteria</taxon>
        <taxon>Bacillati</taxon>
        <taxon>Bacillota</taxon>
        <taxon>Bacilli</taxon>
        <taxon>Bacillales</taxon>
        <taxon>Paenibacillaceae</taxon>
        <taxon>Paenibacillus</taxon>
    </lineage>
</organism>
<evidence type="ECO:0000259" key="5">
    <source>
        <dbReference type="Pfam" id="PF04198"/>
    </source>
</evidence>
<dbReference type="InterPro" id="IPR036388">
    <property type="entry name" value="WH-like_DNA-bd_sf"/>
</dbReference>
<dbReference type="Gene3D" id="3.40.50.1360">
    <property type="match status" value="1"/>
</dbReference>
<dbReference type="PANTHER" id="PTHR34294:SF1">
    <property type="entry name" value="TRANSCRIPTIONAL REGULATOR LSRR"/>
    <property type="match status" value="1"/>
</dbReference>
<dbReference type="InterPro" id="IPR037171">
    <property type="entry name" value="NagB/RpiA_transferase-like"/>
</dbReference>
<name>A0A4R4DXU3_9BACL</name>
<keyword evidence="3" id="KW-0238">DNA-binding</keyword>
<keyword evidence="2" id="KW-0805">Transcription regulation</keyword>
<dbReference type="PANTHER" id="PTHR34294">
    <property type="entry name" value="TRANSCRIPTIONAL REGULATOR-RELATED"/>
    <property type="match status" value="1"/>
</dbReference>
<evidence type="ECO:0000256" key="2">
    <source>
        <dbReference type="ARBA" id="ARBA00023015"/>
    </source>
</evidence>
<reference evidence="6 7" key="1">
    <citation type="submission" date="2019-03" db="EMBL/GenBank/DDBJ databases">
        <authorList>
            <person name="Kim M.K.M."/>
        </authorList>
    </citation>
    <scope>NUCLEOTIDE SEQUENCE [LARGE SCALE GENOMIC DNA]</scope>
    <source>
        <strain evidence="6 7">18JY21-1</strain>
    </source>
</reference>
<dbReference type="Pfam" id="PF04198">
    <property type="entry name" value="Sugar-bind"/>
    <property type="match status" value="1"/>
</dbReference>
<proteinExistence type="inferred from homology"/>
<feature type="domain" description="Sugar-binding" evidence="5">
    <location>
        <begin position="64"/>
        <end position="303"/>
    </location>
</feature>
<comment type="caution">
    <text evidence="6">The sequence shown here is derived from an EMBL/GenBank/DDBJ whole genome shotgun (WGS) entry which is preliminary data.</text>
</comment>
<comment type="similarity">
    <text evidence="1">Belongs to the SorC transcriptional regulatory family.</text>
</comment>
<dbReference type="SUPFAM" id="SSF100950">
    <property type="entry name" value="NagB/RpiA/CoA transferase-like"/>
    <property type="match status" value="1"/>
</dbReference>
<dbReference type="OrthoDB" id="58802at2"/>
<evidence type="ECO:0000256" key="3">
    <source>
        <dbReference type="ARBA" id="ARBA00023125"/>
    </source>
</evidence>
<evidence type="ECO:0000256" key="1">
    <source>
        <dbReference type="ARBA" id="ARBA00010466"/>
    </source>
</evidence>
<sequence length="303" mass="33764">MDNSEFYENSLLAKVAWLYYIEQMTQKEISDHLSITRIKVIKMLEMAREKKIIQFQFSTSDRKKIDLESKLIKKYNLKDAFIVPFSSDNKVNDAIAQAAAMYIDDIISDNAYISMGYGDTVSKVLNNLATISNKNISIISMTGGVAPYLPNNKSSIFRAKLYLLPSPLFMSSKETAINIKKEEPIKEIIEMTNLSQISVVGIGGMNEEATVLTSHILNSNDFIKLKMKGAVGDILMHFIDEDGNLVDSEIEEKLVSIDLEKLREKGNVIGVAAGKNKIEAIKAALKGGYINTIITDESTAEFL</sequence>
<dbReference type="InterPro" id="IPR051054">
    <property type="entry name" value="SorC_transcr_regulators"/>
</dbReference>
<dbReference type="GO" id="GO:0030246">
    <property type="term" value="F:carbohydrate binding"/>
    <property type="evidence" value="ECO:0007669"/>
    <property type="project" value="InterPro"/>
</dbReference>
<dbReference type="GO" id="GO:0003677">
    <property type="term" value="F:DNA binding"/>
    <property type="evidence" value="ECO:0007669"/>
    <property type="project" value="UniProtKB-KW"/>
</dbReference>